<evidence type="ECO:0000313" key="3">
    <source>
        <dbReference type="Proteomes" id="UP000674084"/>
    </source>
</evidence>
<protein>
    <submittedName>
        <fullName evidence="2">DUF756 domain-containing protein</fullName>
    </submittedName>
</protein>
<sequence>MTIGRVRNSSETPVTGRLAVATVQPQVGGVVVGETVSLRLGCVGSGFARFAIRTGEGEAHHVDVLGEKFVPVPVAVHYHCTIEGPGDLRMELSGSRDGRAAAIDVQARHTDPGLRLELRNNGPHELALDLRALAHAEHEKHVLVAAGGALPVFWPAPQGRYDLAVTAAEDETFHRRIVGRAE</sequence>
<comment type="caution">
    <text evidence="2">The sequence shown here is derived from an EMBL/GenBank/DDBJ whole genome shotgun (WGS) entry which is preliminary data.</text>
</comment>
<evidence type="ECO:0000313" key="2">
    <source>
        <dbReference type="EMBL" id="MBQ0924751.1"/>
    </source>
</evidence>
<reference evidence="2 3" key="1">
    <citation type="submission" date="2021-04" db="EMBL/GenBank/DDBJ databases">
        <title>Whole-genome sequencing of Saccharopolyspora endophytica KCTC 19397.</title>
        <authorList>
            <person name="Ay H."/>
            <person name="Saygin H."/>
            <person name="Sahin N."/>
        </authorList>
    </citation>
    <scope>NUCLEOTIDE SEQUENCE [LARGE SCALE GENOMIC DNA]</scope>
    <source>
        <strain evidence="2 3">KCTC 19397</strain>
    </source>
</reference>
<proteinExistence type="predicted"/>
<name>A0ABS5DEP1_9PSEU</name>
<dbReference type="RefSeq" id="WP_210970132.1">
    <property type="nucleotide sequence ID" value="NZ_JAGPXE010000004.1"/>
</dbReference>
<dbReference type="Pfam" id="PF05506">
    <property type="entry name" value="PLipase_C_C"/>
    <property type="match status" value="1"/>
</dbReference>
<keyword evidence="3" id="KW-1185">Reference proteome</keyword>
<gene>
    <name evidence="2" type="ORF">KBO27_12405</name>
</gene>
<evidence type="ECO:0000259" key="1">
    <source>
        <dbReference type="Pfam" id="PF05506"/>
    </source>
</evidence>
<dbReference type="Proteomes" id="UP000674084">
    <property type="component" value="Unassembled WGS sequence"/>
</dbReference>
<accession>A0ABS5DEP1</accession>
<dbReference type="EMBL" id="JAGPXE010000004">
    <property type="protein sequence ID" value="MBQ0924751.1"/>
    <property type="molecule type" value="Genomic_DNA"/>
</dbReference>
<organism evidence="2 3">
    <name type="scientific">Saccharopolyspora endophytica</name>
    <dbReference type="NCBI Taxonomy" id="543886"/>
    <lineage>
        <taxon>Bacteria</taxon>
        <taxon>Bacillati</taxon>
        <taxon>Actinomycetota</taxon>
        <taxon>Actinomycetes</taxon>
        <taxon>Pseudonocardiales</taxon>
        <taxon>Pseudonocardiaceae</taxon>
        <taxon>Saccharopolyspora</taxon>
    </lineage>
</organism>
<dbReference type="InterPro" id="IPR008475">
    <property type="entry name" value="PLipase_C_C"/>
</dbReference>
<feature type="domain" description="Bacterial phospholipase C C-terminal" evidence="1">
    <location>
        <begin position="104"/>
        <end position="180"/>
    </location>
</feature>